<keyword evidence="4" id="KW-1185">Reference proteome</keyword>
<dbReference type="OrthoDB" id="2017974at2759"/>
<evidence type="ECO:0000256" key="1">
    <source>
        <dbReference type="SAM" id="MobiDB-lite"/>
    </source>
</evidence>
<feature type="region of interest" description="Disordered" evidence="1">
    <location>
        <begin position="351"/>
        <end position="374"/>
    </location>
</feature>
<reference evidence="4" key="1">
    <citation type="journal article" date="2015" name="Nat. Genet.">
        <title>The genome and transcriptome of the zoonotic hookworm Ancylostoma ceylanicum identify infection-specific gene families.</title>
        <authorList>
            <person name="Schwarz E.M."/>
            <person name="Hu Y."/>
            <person name="Antoshechkin I."/>
            <person name="Miller M.M."/>
            <person name="Sternberg P.W."/>
            <person name="Aroian R.V."/>
        </authorList>
    </citation>
    <scope>NUCLEOTIDE SEQUENCE</scope>
    <source>
        <strain evidence="4">HY135</strain>
    </source>
</reference>
<dbReference type="Proteomes" id="UP000024635">
    <property type="component" value="Unassembled WGS sequence"/>
</dbReference>
<dbReference type="STRING" id="53326.A0A016TD51"/>
<dbReference type="SUPFAM" id="SSF51045">
    <property type="entry name" value="WW domain"/>
    <property type="match status" value="1"/>
</dbReference>
<feature type="compositionally biased region" description="Low complexity" evidence="1">
    <location>
        <begin position="309"/>
        <end position="318"/>
    </location>
</feature>
<evidence type="ECO:0000313" key="3">
    <source>
        <dbReference type="EMBL" id="EYC00555.1"/>
    </source>
</evidence>
<dbReference type="GO" id="GO:0005634">
    <property type="term" value="C:nucleus"/>
    <property type="evidence" value="ECO:0007669"/>
    <property type="project" value="TreeGrafter"/>
</dbReference>
<dbReference type="SUPFAM" id="SSF88723">
    <property type="entry name" value="PIN domain-like"/>
    <property type="match status" value="1"/>
</dbReference>
<feature type="compositionally biased region" description="Basic and acidic residues" evidence="1">
    <location>
        <begin position="356"/>
        <end position="374"/>
    </location>
</feature>
<comment type="caution">
    <text evidence="3">The sequence shown here is derived from an EMBL/GenBank/DDBJ whole genome shotgun (WGS) entry which is preliminary data.</text>
</comment>
<dbReference type="PROSITE" id="PS50020">
    <property type="entry name" value="WW_DOMAIN_2"/>
    <property type="match status" value="1"/>
</dbReference>
<dbReference type="PANTHER" id="PTHR16161">
    <property type="entry name" value="TRANSCRIPTIONAL PROTEIN SWT1"/>
    <property type="match status" value="1"/>
</dbReference>
<dbReference type="InterPro" id="IPR001202">
    <property type="entry name" value="WW_dom"/>
</dbReference>
<gene>
    <name evidence="3" type="primary">Acey_s0114.g414</name>
    <name evidence="3" type="ORF">Y032_0114g414</name>
</gene>
<dbReference type="InterPro" id="IPR052626">
    <property type="entry name" value="SWT1_Regulator"/>
</dbReference>
<accession>A0A016TD51</accession>
<sequence>MGTERRKKHIEIDGLPEPWLAYVHMVKKRVFYHNPDTNQSFWELPKKVKKKCTVDTHELEEKLQKILSSEESDDIEMMDCTEWQEPAGSPEDACEAMDIDFTEDLRQVRGSEYDKEALSVNSEGHQPFADLNGSSRSCVVLDTCALIDEPDLIHSCISKNVTVVIPYRVFYELDRMKKLSSTSDSATELRRIATRIVWILRDLRESPLIYWESSTESFSPVEGFMTSSEEDVNDDFILKCAYRMKALLDARNDGWETVLLTNDQVLSLKAHASRIPCYNVKEAKAILAKAPTPVASEKKQLEEPCTAASGSSTSVSKSPGRVVVEKRCEAKARTKEIDDVVLRSAHCLSKVHKKKKDDQKHNSPEKLKEMDNDATDPLKRFEQMWKPLVKVLEKKLEKSSVKHKRDISRLQETVSSFVRNQNEESLQLLVQMTWWLYYYYYPPPRNVEQKDSYKIRTIHRNCVRQTLATICGRFSTKIGQRGAYCRGHHDPNVCSSRNCYAAATQTNRKAAAWRPCRTSPVMAQCRNLARESRGDSCNCERLNRDDHENTS</sequence>
<feature type="region of interest" description="Disordered" evidence="1">
    <location>
        <begin position="297"/>
        <end position="318"/>
    </location>
</feature>
<dbReference type="Gene3D" id="2.20.70.10">
    <property type="match status" value="1"/>
</dbReference>
<dbReference type="InterPro" id="IPR002716">
    <property type="entry name" value="PIN_dom"/>
</dbReference>
<proteinExistence type="predicted"/>
<organism evidence="3 4">
    <name type="scientific">Ancylostoma ceylanicum</name>
    <dbReference type="NCBI Taxonomy" id="53326"/>
    <lineage>
        <taxon>Eukaryota</taxon>
        <taxon>Metazoa</taxon>
        <taxon>Ecdysozoa</taxon>
        <taxon>Nematoda</taxon>
        <taxon>Chromadorea</taxon>
        <taxon>Rhabditida</taxon>
        <taxon>Rhabditina</taxon>
        <taxon>Rhabditomorpha</taxon>
        <taxon>Strongyloidea</taxon>
        <taxon>Ancylostomatidae</taxon>
        <taxon>Ancylostomatinae</taxon>
        <taxon>Ancylostoma</taxon>
    </lineage>
</organism>
<feature type="domain" description="WW" evidence="2">
    <location>
        <begin position="13"/>
        <end position="47"/>
    </location>
</feature>
<dbReference type="InterPro" id="IPR036020">
    <property type="entry name" value="WW_dom_sf"/>
</dbReference>
<dbReference type="InterPro" id="IPR029060">
    <property type="entry name" value="PIN-like_dom_sf"/>
</dbReference>
<protein>
    <recommendedName>
        <fullName evidence="2">WW domain-containing protein</fullName>
    </recommendedName>
</protein>
<dbReference type="SMART" id="SM00456">
    <property type="entry name" value="WW"/>
    <property type="match status" value="1"/>
</dbReference>
<dbReference type="AlphaFoldDB" id="A0A016TD51"/>
<dbReference type="Gene3D" id="3.40.50.1010">
    <property type="entry name" value="5'-nuclease"/>
    <property type="match status" value="1"/>
</dbReference>
<name>A0A016TD51_9BILA</name>
<dbReference type="EMBL" id="JARK01001450">
    <property type="protein sequence ID" value="EYC00555.1"/>
    <property type="molecule type" value="Genomic_DNA"/>
</dbReference>
<evidence type="ECO:0000259" key="2">
    <source>
        <dbReference type="PROSITE" id="PS50020"/>
    </source>
</evidence>
<dbReference type="PANTHER" id="PTHR16161:SF0">
    <property type="entry name" value="TRANSCRIPTIONAL PROTEIN SWT1"/>
    <property type="match status" value="1"/>
</dbReference>
<dbReference type="Pfam" id="PF13638">
    <property type="entry name" value="PIN_4"/>
    <property type="match status" value="1"/>
</dbReference>
<evidence type="ECO:0000313" key="4">
    <source>
        <dbReference type="Proteomes" id="UP000024635"/>
    </source>
</evidence>
<dbReference type="CDD" id="cd00201">
    <property type="entry name" value="WW"/>
    <property type="match status" value="1"/>
</dbReference>